<sequence length="132" mass="15330">MAGYRTAYTIDEDNMILEIIAATKGYYYLRGRAYWMDLVTLGRFNKCRTWMSIQNRFEKKILPDIMNSNYSIPEDEKHKILLAWEQTADDFCSDGSDDDSVSDDNDIDEDNTDKPIVSSIIKEENSEIFDSD</sequence>
<dbReference type="OrthoDB" id="10257855at2759"/>
<name>A0A6P7GFA3_DIAVI</name>
<evidence type="ECO:0000313" key="5">
    <source>
        <dbReference type="RefSeq" id="XP_028148304.1"/>
    </source>
</evidence>
<dbReference type="Gene3D" id="1.10.10.60">
    <property type="entry name" value="Homeodomain-like"/>
    <property type="match status" value="1"/>
</dbReference>
<evidence type="ECO:0000313" key="4">
    <source>
        <dbReference type="Proteomes" id="UP001652700"/>
    </source>
</evidence>
<reference evidence="3" key="2">
    <citation type="submission" date="2025-05" db="UniProtKB">
        <authorList>
            <consortium name="EnsemblMetazoa"/>
        </authorList>
    </citation>
    <scope>IDENTIFICATION</scope>
</reference>
<feature type="region of interest" description="Disordered" evidence="2">
    <location>
        <begin position="91"/>
        <end position="117"/>
    </location>
</feature>
<dbReference type="AlphaFoldDB" id="A0A6P7GFA3"/>
<reference evidence="5 6" key="1">
    <citation type="submission" date="2025-04" db="UniProtKB">
        <authorList>
            <consortium name="RefSeq"/>
        </authorList>
    </citation>
    <scope>IDENTIFICATION</scope>
    <source>
        <tissue evidence="5 6">Whole insect</tissue>
    </source>
</reference>
<protein>
    <submittedName>
        <fullName evidence="5 6">Uncharacterized protein LOC114341699</fullName>
    </submittedName>
</protein>
<dbReference type="InterPro" id="IPR009057">
    <property type="entry name" value="Homeodomain-like_sf"/>
</dbReference>
<comment type="subcellular location">
    <subcellularLocation>
        <location evidence="1">Nucleus</location>
    </subcellularLocation>
</comment>
<evidence type="ECO:0000256" key="1">
    <source>
        <dbReference type="ARBA" id="ARBA00004123"/>
    </source>
</evidence>
<evidence type="ECO:0000313" key="6">
    <source>
        <dbReference type="RefSeq" id="XP_028148305.1"/>
    </source>
</evidence>
<evidence type="ECO:0000313" key="3">
    <source>
        <dbReference type="EnsemblMetazoa" id="XP_050510474.1"/>
    </source>
</evidence>
<feature type="compositionally biased region" description="Acidic residues" evidence="2">
    <location>
        <begin position="91"/>
        <end position="111"/>
    </location>
</feature>
<proteinExistence type="predicted"/>
<dbReference type="EnsemblMetazoa" id="XM_050654518.1">
    <property type="protein sequence ID" value="XP_050510475.1"/>
    <property type="gene ID" value="LOC126887155"/>
</dbReference>
<gene>
    <name evidence="5 6" type="primary">LOC114341699</name>
</gene>
<dbReference type="GO" id="GO:0005634">
    <property type="term" value="C:nucleus"/>
    <property type="evidence" value="ECO:0007669"/>
    <property type="project" value="UniProtKB-SubCell"/>
</dbReference>
<dbReference type="RefSeq" id="XP_028148304.1">
    <property type="nucleotide sequence ID" value="XM_028292503.1"/>
</dbReference>
<dbReference type="Proteomes" id="UP001652700">
    <property type="component" value="Unplaced"/>
</dbReference>
<dbReference type="RefSeq" id="XP_028148305.1">
    <property type="nucleotide sequence ID" value="XM_028292504.1"/>
</dbReference>
<evidence type="ECO:0000256" key="2">
    <source>
        <dbReference type="SAM" id="MobiDB-lite"/>
    </source>
</evidence>
<accession>A0A6P7GFA3</accession>
<dbReference type="EnsemblMetazoa" id="XM_050654517.1">
    <property type="protein sequence ID" value="XP_050510474.1"/>
    <property type="gene ID" value="LOC126887155"/>
</dbReference>
<keyword evidence="4" id="KW-1185">Reference proteome</keyword>
<dbReference type="SUPFAM" id="SSF46689">
    <property type="entry name" value="Homeodomain-like"/>
    <property type="match status" value="1"/>
</dbReference>
<organism evidence="5">
    <name type="scientific">Diabrotica virgifera virgifera</name>
    <name type="common">western corn rootworm</name>
    <dbReference type="NCBI Taxonomy" id="50390"/>
    <lineage>
        <taxon>Eukaryota</taxon>
        <taxon>Metazoa</taxon>
        <taxon>Ecdysozoa</taxon>
        <taxon>Arthropoda</taxon>
        <taxon>Hexapoda</taxon>
        <taxon>Insecta</taxon>
        <taxon>Pterygota</taxon>
        <taxon>Neoptera</taxon>
        <taxon>Endopterygota</taxon>
        <taxon>Coleoptera</taxon>
        <taxon>Polyphaga</taxon>
        <taxon>Cucujiformia</taxon>
        <taxon>Chrysomeloidea</taxon>
        <taxon>Chrysomelidae</taxon>
        <taxon>Galerucinae</taxon>
        <taxon>Diabroticina</taxon>
        <taxon>Diabroticites</taxon>
        <taxon>Diabrotica</taxon>
    </lineage>
</organism>